<gene>
    <name evidence="2" type="ORF">Ga0080574_TMP2018</name>
</gene>
<evidence type="ECO:0000313" key="3">
    <source>
        <dbReference type="Proteomes" id="UP000187059"/>
    </source>
</evidence>
<dbReference type="EMBL" id="CP015093">
    <property type="protein sequence ID" value="APZ52352.1"/>
    <property type="molecule type" value="Genomic_DNA"/>
</dbReference>
<evidence type="ECO:0000256" key="1">
    <source>
        <dbReference type="SAM" id="Phobius"/>
    </source>
</evidence>
<dbReference type="STRING" id="1250539.Ga0080574_TMP2018"/>
<name>A0A1P8USH7_9RHOB</name>
<keyword evidence="3" id="KW-1185">Reference proteome</keyword>
<keyword evidence="1" id="KW-0472">Membrane</keyword>
<dbReference type="Pfam" id="PF09945">
    <property type="entry name" value="DUF2177"/>
    <property type="match status" value="1"/>
</dbReference>
<accession>A0A1P8USH7</accession>
<feature type="transmembrane region" description="Helical" evidence="1">
    <location>
        <begin position="43"/>
        <end position="61"/>
    </location>
</feature>
<organism evidence="2 3">
    <name type="scientific">Salipiger abyssi</name>
    <dbReference type="NCBI Taxonomy" id="1250539"/>
    <lineage>
        <taxon>Bacteria</taxon>
        <taxon>Pseudomonadati</taxon>
        <taxon>Pseudomonadota</taxon>
        <taxon>Alphaproteobacteria</taxon>
        <taxon>Rhodobacterales</taxon>
        <taxon>Roseobacteraceae</taxon>
        <taxon>Salipiger</taxon>
    </lineage>
</organism>
<dbReference type="RefSeq" id="WP_076698288.1">
    <property type="nucleotide sequence ID" value="NZ_CP015093.1"/>
</dbReference>
<keyword evidence="1" id="KW-1133">Transmembrane helix</keyword>
<sequence>MQLIVLYIATLVVFLAVDMEGIRRLIKPVFERHVGDMLADPPRLGPAAVFYLFYIAGVLWFVSVPALNAGRPVQALLAGALLGLMCYGTYEFTNYATLRGWSFQQVVIDTLWGGALTGGSAWAGVMIARLLPSG</sequence>
<reference evidence="2 3" key="1">
    <citation type="submission" date="2016-04" db="EMBL/GenBank/DDBJ databases">
        <title>Deep-sea bacteria in the southern Pacific.</title>
        <authorList>
            <person name="Tang K."/>
        </authorList>
    </citation>
    <scope>NUCLEOTIDE SEQUENCE [LARGE SCALE GENOMIC DNA]</scope>
    <source>
        <strain evidence="2 3">JLT2014</strain>
    </source>
</reference>
<dbReference type="Proteomes" id="UP000187059">
    <property type="component" value="Chromosome"/>
</dbReference>
<feature type="transmembrane region" description="Helical" evidence="1">
    <location>
        <begin position="110"/>
        <end position="131"/>
    </location>
</feature>
<proteinExistence type="predicted"/>
<dbReference type="AlphaFoldDB" id="A0A1P8USH7"/>
<keyword evidence="1" id="KW-0812">Transmembrane</keyword>
<feature type="transmembrane region" description="Helical" evidence="1">
    <location>
        <begin position="73"/>
        <end position="90"/>
    </location>
</feature>
<dbReference type="InterPro" id="IPR018687">
    <property type="entry name" value="DUF2177_membr"/>
</dbReference>
<dbReference type="OrthoDB" id="166547at2"/>
<dbReference type="KEGG" id="paby:Ga0080574_TMP2018"/>
<evidence type="ECO:0000313" key="2">
    <source>
        <dbReference type="EMBL" id="APZ52352.1"/>
    </source>
</evidence>
<protein>
    <submittedName>
        <fullName evidence="2">Putative membrane protein</fullName>
    </submittedName>
</protein>